<dbReference type="Proteomes" id="UP000054639">
    <property type="component" value="Unassembled WGS sequence"/>
</dbReference>
<reference evidence="12 14" key="2">
    <citation type="submission" date="2018-06" db="EMBL/GenBank/DDBJ databases">
        <authorList>
            <consortium name="Pathogen Informatics"/>
            <person name="Doyle S."/>
        </authorList>
    </citation>
    <scope>NUCLEOTIDE SEQUENCE [LARGE SCALE GENOMIC DNA]</scope>
    <source>
        <strain evidence="12 14">NCTC12376</strain>
    </source>
</reference>
<dbReference type="GO" id="GO:0005886">
    <property type="term" value="C:plasma membrane"/>
    <property type="evidence" value="ECO:0007669"/>
    <property type="project" value="UniProtKB-SubCell"/>
</dbReference>
<dbReference type="InterPro" id="IPR045584">
    <property type="entry name" value="Pilin-like"/>
</dbReference>
<dbReference type="SUPFAM" id="SSF54523">
    <property type="entry name" value="Pili subunits"/>
    <property type="match status" value="1"/>
</dbReference>
<evidence type="ECO:0000256" key="7">
    <source>
        <dbReference type="ARBA" id="ARBA00022692"/>
    </source>
</evidence>
<dbReference type="OrthoDB" id="9794345at2"/>
<feature type="transmembrane region" description="Helical" evidence="10">
    <location>
        <begin position="12"/>
        <end position="34"/>
    </location>
</feature>
<proteinExistence type="inferred from homology"/>
<dbReference type="GO" id="GO:0015628">
    <property type="term" value="P:protein secretion by the type II secretion system"/>
    <property type="evidence" value="ECO:0007669"/>
    <property type="project" value="InterPro"/>
</dbReference>
<dbReference type="RefSeq" id="WP_058473123.1">
    <property type="nucleotide sequence ID" value="NZ_CAAAIL010000004.1"/>
</dbReference>
<evidence type="ECO:0000313" key="13">
    <source>
        <dbReference type="Proteomes" id="UP000054639"/>
    </source>
</evidence>
<dbReference type="NCBIfam" id="TIGR01711">
    <property type="entry name" value="gspJ"/>
    <property type="match status" value="1"/>
</dbReference>
<dbReference type="Pfam" id="PF07963">
    <property type="entry name" value="N_methyl"/>
    <property type="match status" value="1"/>
</dbReference>
<keyword evidence="5" id="KW-0488">Methylation</keyword>
<evidence type="ECO:0000256" key="2">
    <source>
        <dbReference type="ARBA" id="ARBA00011084"/>
    </source>
</evidence>
<dbReference type="STRING" id="45072.Lqua_0919"/>
<dbReference type="InterPro" id="IPR010055">
    <property type="entry name" value="T2SS_protein-GspJ"/>
</dbReference>
<evidence type="ECO:0000256" key="5">
    <source>
        <dbReference type="ARBA" id="ARBA00022481"/>
    </source>
</evidence>
<comment type="similarity">
    <text evidence="2">Belongs to the GSP J family.</text>
</comment>
<dbReference type="EMBL" id="UGOW01000001">
    <property type="protein sequence ID" value="STY18063.1"/>
    <property type="molecule type" value="Genomic_DNA"/>
</dbReference>
<protein>
    <recommendedName>
        <fullName evidence="3">Type II secretion system protein J</fullName>
    </recommendedName>
</protein>
<keyword evidence="9 10" id="KW-0472">Membrane</keyword>
<evidence type="ECO:0000256" key="8">
    <source>
        <dbReference type="ARBA" id="ARBA00022989"/>
    </source>
</evidence>
<name>A0A378KU17_9GAMM</name>
<evidence type="ECO:0000256" key="4">
    <source>
        <dbReference type="ARBA" id="ARBA00022475"/>
    </source>
</evidence>
<comment type="subcellular location">
    <subcellularLocation>
        <location evidence="1">Cell inner membrane</location>
        <topology evidence="1">Single-pass membrane protein</topology>
    </subcellularLocation>
</comment>
<evidence type="ECO:0000313" key="12">
    <source>
        <dbReference type="EMBL" id="STY18063.1"/>
    </source>
</evidence>
<reference evidence="11 13" key="1">
    <citation type="submission" date="2015-11" db="EMBL/GenBank/DDBJ databases">
        <title>Genomic analysis of 38 Legionella species identifies large and diverse effector repertoires.</title>
        <authorList>
            <person name="Burstein D."/>
            <person name="Amaro F."/>
            <person name="Zusman T."/>
            <person name="Lifshitz Z."/>
            <person name="Cohen O."/>
            <person name="Gilbert J.A."/>
            <person name="Pupko T."/>
            <person name="Shuman H.A."/>
            <person name="Segal G."/>
        </authorList>
    </citation>
    <scope>NUCLEOTIDE SEQUENCE [LARGE SCALE GENOMIC DNA]</scope>
    <source>
        <strain evidence="11 13">ATCC 49507</strain>
    </source>
</reference>
<dbReference type="PANTHER" id="PTHR39583:SF2">
    <property type="entry name" value="TYPE II SECRETION SYSTEM PROTEIN J"/>
    <property type="match status" value="1"/>
</dbReference>
<dbReference type="EMBL" id="LNYR01000012">
    <property type="protein sequence ID" value="KTD50692.1"/>
    <property type="molecule type" value="Genomic_DNA"/>
</dbReference>
<keyword evidence="6" id="KW-0997">Cell inner membrane</keyword>
<organism evidence="12 14">
    <name type="scientific">Legionella quateirensis</name>
    <dbReference type="NCBI Taxonomy" id="45072"/>
    <lineage>
        <taxon>Bacteria</taxon>
        <taxon>Pseudomonadati</taxon>
        <taxon>Pseudomonadota</taxon>
        <taxon>Gammaproteobacteria</taxon>
        <taxon>Legionellales</taxon>
        <taxon>Legionellaceae</taxon>
        <taxon>Legionella</taxon>
    </lineage>
</organism>
<evidence type="ECO:0000313" key="11">
    <source>
        <dbReference type="EMBL" id="KTD50692.1"/>
    </source>
</evidence>
<dbReference type="InterPro" id="IPR051621">
    <property type="entry name" value="T2SS_protein_J"/>
</dbReference>
<evidence type="ECO:0000256" key="6">
    <source>
        <dbReference type="ARBA" id="ARBA00022519"/>
    </source>
</evidence>
<dbReference type="Gene3D" id="2.10.70.20">
    <property type="entry name" value="gspk-gspi-gspj complex like domains"/>
    <property type="match status" value="1"/>
</dbReference>
<dbReference type="GO" id="GO:0015627">
    <property type="term" value="C:type II protein secretion system complex"/>
    <property type="evidence" value="ECO:0007669"/>
    <property type="project" value="InterPro"/>
</dbReference>
<evidence type="ECO:0000313" key="14">
    <source>
        <dbReference type="Proteomes" id="UP000254230"/>
    </source>
</evidence>
<dbReference type="InterPro" id="IPR012902">
    <property type="entry name" value="N_methyl_site"/>
</dbReference>
<evidence type="ECO:0000256" key="1">
    <source>
        <dbReference type="ARBA" id="ARBA00004377"/>
    </source>
</evidence>
<evidence type="ECO:0000256" key="10">
    <source>
        <dbReference type="SAM" id="Phobius"/>
    </source>
</evidence>
<keyword evidence="4" id="KW-1003">Cell membrane</keyword>
<dbReference type="Proteomes" id="UP000254230">
    <property type="component" value="Unassembled WGS sequence"/>
</dbReference>
<dbReference type="PANTHER" id="PTHR39583">
    <property type="entry name" value="TYPE II SECRETION SYSTEM PROTEIN J-RELATED"/>
    <property type="match status" value="1"/>
</dbReference>
<sequence>MKKYAGFTLIEILIALTVFAILATITSSTLYYAFNARTRVNEQAERLNSLQLAISIIQQDTTQTLERPIRGNEMRLFPGFVGQAQYLELTRDGVINPKSSEKRSSLKRVALVCQDGKLIRRTWSSLDPLDRNVYKDKELITNLNDCYFSYLNQNLQVLSEWREQALGQNQRKEPLPKAIQINLKLKDWGKLNLLFIIPEALYATT</sequence>
<dbReference type="Gene3D" id="3.10.610.10">
    <property type="entry name" value="GSPII I/J protein-like"/>
    <property type="match status" value="1"/>
</dbReference>
<dbReference type="AlphaFoldDB" id="A0A378KU17"/>
<keyword evidence="13" id="KW-1185">Reference proteome</keyword>
<keyword evidence="8 10" id="KW-1133">Transmembrane helix</keyword>
<evidence type="ECO:0000256" key="9">
    <source>
        <dbReference type="ARBA" id="ARBA00023136"/>
    </source>
</evidence>
<evidence type="ECO:0000256" key="3">
    <source>
        <dbReference type="ARBA" id="ARBA00021539"/>
    </source>
</evidence>
<accession>A0A378KU17</accession>
<keyword evidence="7 10" id="KW-0812">Transmembrane</keyword>
<dbReference type="PROSITE" id="PS00409">
    <property type="entry name" value="PROKAR_NTER_METHYL"/>
    <property type="match status" value="1"/>
</dbReference>
<gene>
    <name evidence="12" type="primary">xcpW</name>
    <name evidence="11" type="synonym">lspJ</name>
    <name evidence="11" type="ORF">Lqua_0919</name>
    <name evidence="12" type="ORF">NCTC12376_01878</name>
</gene>
<dbReference type="Pfam" id="PF11612">
    <property type="entry name" value="T2SSJ"/>
    <property type="match status" value="1"/>
</dbReference>
<dbReference type="NCBIfam" id="TIGR02532">
    <property type="entry name" value="IV_pilin_GFxxxE"/>
    <property type="match status" value="1"/>
</dbReference>